<dbReference type="PANTHER" id="PTHR12126:SF11">
    <property type="entry name" value="NADH DEHYDROGENASE [UBIQUINONE] 1 ALPHA SUBCOMPLEX SUBUNIT 9, MITOCHONDRIAL"/>
    <property type="match status" value="1"/>
</dbReference>
<sequence>MAGRLVTVFGGNGFVGRHIVQKLAQQGDRVRVVCRDPESAMFLKPLGDPGQIVLMKANVANKAEVERAVKGADQVVNCVGLLAPFGRNTFARAHVEGAGNIAEAAKAAGVKALVQVSALGSNPDSPSLYAQTKAQAEAAVLNAFPEAVILRPSVIIGPEDGFMNLFAAIARWSPVLPIFGCSLLPTYTMEPGNDTAWRFPTFEFCASGGTRFQPVYVGDVADAALTALKSTQAHGKVFELAGPNTYTFRDLMELMLKHTGRKRLIVPFPLPLATIAAFFMEFLPSKPLTRDQVKLLKIDNVVSGENPTFKDLGLSPQGIESVLPGYLHNFKPPSGRRVRIRAA</sequence>
<reference evidence="3" key="1">
    <citation type="submission" date="2016-07" db="EMBL/GenBank/DDBJ databases">
        <authorList>
            <person name="Florea S."/>
            <person name="Webb J.S."/>
            <person name="Jaromczyk J."/>
            <person name="Schardl C.L."/>
        </authorList>
    </citation>
    <scope>NUCLEOTIDE SEQUENCE [LARGE SCALE GENOMIC DNA]</scope>
    <source>
        <strain evidence="3">MV-1</strain>
    </source>
</reference>
<gene>
    <name evidence="2" type="ORF">BEN30_00950</name>
</gene>
<name>A0A1E5Q3Y2_9PROT</name>
<dbReference type="Proteomes" id="UP000095347">
    <property type="component" value="Unassembled WGS sequence"/>
</dbReference>
<dbReference type="OrthoDB" id="9776313at2"/>
<comment type="caution">
    <text evidence="2">The sequence shown here is derived from an EMBL/GenBank/DDBJ whole genome shotgun (WGS) entry which is preliminary data.</text>
</comment>
<protein>
    <recommendedName>
        <fullName evidence="1">NAD(P)-binding domain-containing protein</fullName>
    </recommendedName>
</protein>
<evidence type="ECO:0000313" key="3">
    <source>
        <dbReference type="Proteomes" id="UP000095347"/>
    </source>
</evidence>
<evidence type="ECO:0000313" key="2">
    <source>
        <dbReference type="EMBL" id="OEJ64010.1"/>
    </source>
</evidence>
<dbReference type="STRING" id="28181.BEN30_00950"/>
<dbReference type="EMBL" id="MCGG01000078">
    <property type="protein sequence ID" value="OEJ64010.1"/>
    <property type="molecule type" value="Genomic_DNA"/>
</dbReference>
<dbReference type="InterPro" id="IPR051207">
    <property type="entry name" value="ComplexI_NDUFA9_subunit"/>
</dbReference>
<dbReference type="AlphaFoldDB" id="A0A1E5Q3Y2"/>
<keyword evidence="3" id="KW-1185">Reference proteome</keyword>
<evidence type="ECO:0000259" key="1">
    <source>
        <dbReference type="Pfam" id="PF13460"/>
    </source>
</evidence>
<dbReference type="PANTHER" id="PTHR12126">
    <property type="entry name" value="NADH-UBIQUINONE OXIDOREDUCTASE 39 KDA SUBUNIT-RELATED"/>
    <property type="match status" value="1"/>
</dbReference>
<dbReference type="Pfam" id="PF13460">
    <property type="entry name" value="NAD_binding_10"/>
    <property type="match status" value="1"/>
</dbReference>
<dbReference type="Gene3D" id="3.40.50.720">
    <property type="entry name" value="NAD(P)-binding Rossmann-like Domain"/>
    <property type="match status" value="1"/>
</dbReference>
<organism evidence="2 3">
    <name type="scientific">Magnetovibrio blakemorei</name>
    <dbReference type="NCBI Taxonomy" id="28181"/>
    <lineage>
        <taxon>Bacteria</taxon>
        <taxon>Pseudomonadati</taxon>
        <taxon>Pseudomonadota</taxon>
        <taxon>Alphaproteobacteria</taxon>
        <taxon>Rhodospirillales</taxon>
        <taxon>Magnetovibrionaceae</taxon>
        <taxon>Magnetovibrio</taxon>
    </lineage>
</organism>
<dbReference type="GO" id="GO:0044877">
    <property type="term" value="F:protein-containing complex binding"/>
    <property type="evidence" value="ECO:0007669"/>
    <property type="project" value="TreeGrafter"/>
</dbReference>
<dbReference type="InterPro" id="IPR016040">
    <property type="entry name" value="NAD(P)-bd_dom"/>
</dbReference>
<dbReference type="InterPro" id="IPR036291">
    <property type="entry name" value="NAD(P)-bd_dom_sf"/>
</dbReference>
<proteinExistence type="predicted"/>
<dbReference type="CDD" id="cd05271">
    <property type="entry name" value="NDUFA9_like_SDR_a"/>
    <property type="match status" value="1"/>
</dbReference>
<dbReference type="RefSeq" id="WP_069959358.1">
    <property type="nucleotide sequence ID" value="NZ_MCGG01000078.1"/>
</dbReference>
<feature type="domain" description="NAD(P)-binding" evidence="1">
    <location>
        <begin position="10"/>
        <end position="154"/>
    </location>
</feature>
<accession>A0A1E5Q3Y2</accession>
<dbReference type="SUPFAM" id="SSF51735">
    <property type="entry name" value="NAD(P)-binding Rossmann-fold domains"/>
    <property type="match status" value="1"/>
</dbReference>